<dbReference type="AlphaFoldDB" id="A0A2S7V0K4"/>
<comment type="caution">
    <text evidence="2">The sequence shown here is derived from an EMBL/GenBank/DDBJ whole genome shotgun (WGS) entry which is preliminary data.</text>
</comment>
<accession>A0A2S7V0K4</accession>
<reference evidence="2 3" key="1">
    <citation type="submission" date="2016-12" db="EMBL/GenBank/DDBJ databases">
        <title>Diversity of luminous bacteria.</title>
        <authorList>
            <person name="Yoshizawa S."/>
            <person name="Kogure K."/>
        </authorList>
    </citation>
    <scope>NUCLEOTIDE SEQUENCE [LARGE SCALE GENOMIC DNA]</scope>
    <source>
        <strain evidence="2 3">SA4-48</strain>
    </source>
</reference>
<dbReference type="SMART" id="SM00347">
    <property type="entry name" value="HTH_MARR"/>
    <property type="match status" value="1"/>
</dbReference>
<evidence type="ECO:0000313" key="3">
    <source>
        <dbReference type="Proteomes" id="UP000239007"/>
    </source>
</evidence>
<protein>
    <submittedName>
        <fullName evidence="2">MarR family transcriptional regulator</fullName>
    </submittedName>
</protein>
<sequence>MEKYEELFVSIRQIIRAIDLRSKKLSKAVGITGPQLLVLQEVLAAPGLTSKQVSDSINLSQATVTSILDRLEIKQLLVRKRDSIDRRKVSLYLTDQGVITLNDAPRAMEESFIEKFENIEAWEQTLLLSSVQRIASMMNAEELDAAPMLKIGEIDSIHKP</sequence>
<dbReference type="InterPro" id="IPR000835">
    <property type="entry name" value="HTH_MarR-typ"/>
</dbReference>
<dbReference type="PANTHER" id="PTHR33164:SF89">
    <property type="entry name" value="MARR FAMILY REGULATORY PROTEIN"/>
    <property type="match status" value="1"/>
</dbReference>
<dbReference type="InterPro" id="IPR036388">
    <property type="entry name" value="WH-like_DNA-bd_sf"/>
</dbReference>
<feature type="domain" description="HTH marR-type" evidence="1">
    <location>
        <begin position="4"/>
        <end position="136"/>
    </location>
</feature>
<keyword evidence="3" id="KW-1185">Reference proteome</keyword>
<dbReference type="InterPro" id="IPR039422">
    <property type="entry name" value="MarR/SlyA-like"/>
</dbReference>
<dbReference type="Pfam" id="PF12802">
    <property type="entry name" value="MarR_2"/>
    <property type="match status" value="1"/>
</dbReference>
<dbReference type="Gene3D" id="1.10.10.10">
    <property type="entry name" value="Winged helix-like DNA-binding domain superfamily/Winged helix DNA-binding domain"/>
    <property type="match status" value="1"/>
</dbReference>
<organism evidence="2 3">
    <name type="scientific">Psychrosphaera saromensis</name>
    <dbReference type="NCBI Taxonomy" id="716813"/>
    <lineage>
        <taxon>Bacteria</taxon>
        <taxon>Pseudomonadati</taxon>
        <taxon>Pseudomonadota</taxon>
        <taxon>Gammaproteobacteria</taxon>
        <taxon>Alteromonadales</taxon>
        <taxon>Pseudoalteromonadaceae</taxon>
        <taxon>Psychrosphaera</taxon>
    </lineage>
</organism>
<dbReference type="InterPro" id="IPR036390">
    <property type="entry name" value="WH_DNA-bd_sf"/>
</dbReference>
<name>A0A2S7V0K4_9GAMM</name>
<dbReference type="Proteomes" id="UP000239007">
    <property type="component" value="Unassembled WGS sequence"/>
</dbReference>
<dbReference type="GO" id="GO:0003700">
    <property type="term" value="F:DNA-binding transcription factor activity"/>
    <property type="evidence" value="ECO:0007669"/>
    <property type="project" value="InterPro"/>
</dbReference>
<dbReference type="PRINTS" id="PR00598">
    <property type="entry name" value="HTHMARR"/>
</dbReference>
<dbReference type="SUPFAM" id="SSF46785">
    <property type="entry name" value="Winged helix' DNA-binding domain"/>
    <property type="match status" value="1"/>
</dbReference>
<dbReference type="EMBL" id="MSCH01000003">
    <property type="protein sequence ID" value="PQJ55061.1"/>
    <property type="molecule type" value="Genomic_DNA"/>
</dbReference>
<evidence type="ECO:0000313" key="2">
    <source>
        <dbReference type="EMBL" id="PQJ55061.1"/>
    </source>
</evidence>
<gene>
    <name evidence="2" type="ORF">BTO11_16310</name>
</gene>
<dbReference type="PROSITE" id="PS50995">
    <property type="entry name" value="HTH_MARR_2"/>
    <property type="match status" value="1"/>
</dbReference>
<dbReference type="PANTHER" id="PTHR33164">
    <property type="entry name" value="TRANSCRIPTIONAL REGULATOR, MARR FAMILY"/>
    <property type="match status" value="1"/>
</dbReference>
<proteinExistence type="predicted"/>
<dbReference type="RefSeq" id="WP_105053584.1">
    <property type="nucleotide sequence ID" value="NZ_BMYG01000009.1"/>
</dbReference>
<dbReference type="GO" id="GO:0006950">
    <property type="term" value="P:response to stress"/>
    <property type="evidence" value="ECO:0007669"/>
    <property type="project" value="TreeGrafter"/>
</dbReference>
<evidence type="ECO:0000259" key="1">
    <source>
        <dbReference type="PROSITE" id="PS50995"/>
    </source>
</evidence>
<dbReference type="OrthoDB" id="7502947at2"/>